<evidence type="ECO:0000256" key="5">
    <source>
        <dbReference type="ARBA" id="ARBA00022553"/>
    </source>
</evidence>
<dbReference type="FunFam" id="1.10.287.130:FF:000001">
    <property type="entry name" value="Two-component sensor histidine kinase"/>
    <property type="match status" value="1"/>
</dbReference>
<feature type="domain" description="Histidine kinase" evidence="15">
    <location>
        <begin position="491"/>
        <end position="704"/>
    </location>
</feature>
<keyword evidence="6" id="KW-0808">Transferase</keyword>
<dbReference type="InterPro" id="IPR036890">
    <property type="entry name" value="HATPase_C_sf"/>
</dbReference>
<keyword evidence="9 16" id="KW-0418">Kinase</keyword>
<organism evidence="16 17">
    <name type="scientific">Holtiella tumoricola</name>
    <dbReference type="NCBI Taxonomy" id="3018743"/>
    <lineage>
        <taxon>Bacteria</taxon>
        <taxon>Bacillati</taxon>
        <taxon>Bacillota</taxon>
        <taxon>Clostridia</taxon>
        <taxon>Lachnospirales</taxon>
        <taxon>Cellulosilyticaceae</taxon>
        <taxon>Holtiella</taxon>
    </lineage>
</organism>
<evidence type="ECO:0000256" key="8">
    <source>
        <dbReference type="ARBA" id="ARBA00022741"/>
    </source>
</evidence>
<dbReference type="EMBL" id="JAQIFT010000058">
    <property type="protein sequence ID" value="MDA3732989.1"/>
    <property type="molecule type" value="Genomic_DNA"/>
</dbReference>
<feature type="transmembrane region" description="Helical" evidence="14">
    <location>
        <begin position="402"/>
        <end position="423"/>
    </location>
</feature>
<dbReference type="InterPro" id="IPR003661">
    <property type="entry name" value="HisK_dim/P_dom"/>
</dbReference>
<feature type="transmembrane region" description="Helical" evidence="14">
    <location>
        <begin position="322"/>
        <end position="343"/>
    </location>
</feature>
<dbReference type="SUPFAM" id="SSF55874">
    <property type="entry name" value="ATPase domain of HSP90 chaperone/DNA topoisomerase II/histidine kinase"/>
    <property type="match status" value="1"/>
</dbReference>
<keyword evidence="5" id="KW-0597">Phosphoprotein</keyword>
<evidence type="ECO:0000256" key="2">
    <source>
        <dbReference type="ARBA" id="ARBA00004651"/>
    </source>
</evidence>
<proteinExistence type="predicted"/>
<keyword evidence="13 14" id="KW-0472">Membrane</keyword>
<keyword evidence="17" id="KW-1185">Reference proteome</keyword>
<evidence type="ECO:0000256" key="11">
    <source>
        <dbReference type="ARBA" id="ARBA00022989"/>
    </source>
</evidence>
<name>A0AA42DPP3_9FIRM</name>
<reference evidence="16" key="1">
    <citation type="journal article" date="2023" name="Int. J. Syst. Evol. Microbiol.">
        <title>&lt;i&gt;Holtiella tumoricola&lt;/i&gt; gen. nov. sp. nov., isolated from a human clinical sample.</title>
        <authorList>
            <person name="Allen-Vercoe E."/>
            <person name="Daigneault M.C."/>
            <person name="Vancuren S.J."/>
            <person name="Cochrane K."/>
            <person name="O'Neal L.L."/>
            <person name="Sankaranarayanan K."/>
            <person name="Lawson P.A."/>
        </authorList>
    </citation>
    <scope>NUCLEOTIDE SEQUENCE</scope>
    <source>
        <strain evidence="16">CC70A</strain>
    </source>
</reference>
<evidence type="ECO:0000256" key="4">
    <source>
        <dbReference type="ARBA" id="ARBA00022475"/>
    </source>
</evidence>
<evidence type="ECO:0000256" key="7">
    <source>
        <dbReference type="ARBA" id="ARBA00022692"/>
    </source>
</evidence>
<dbReference type="GO" id="GO:0000155">
    <property type="term" value="F:phosphorelay sensor kinase activity"/>
    <property type="evidence" value="ECO:0007669"/>
    <property type="project" value="InterPro"/>
</dbReference>
<keyword evidence="10" id="KW-0067">ATP-binding</keyword>
<dbReference type="SMART" id="SM00388">
    <property type="entry name" value="HisKA"/>
    <property type="match status" value="1"/>
</dbReference>
<dbReference type="InterPro" id="IPR003594">
    <property type="entry name" value="HATPase_dom"/>
</dbReference>
<keyword evidence="11 14" id="KW-1133">Transmembrane helix</keyword>
<evidence type="ECO:0000256" key="12">
    <source>
        <dbReference type="ARBA" id="ARBA00023012"/>
    </source>
</evidence>
<keyword evidence="8" id="KW-0547">Nucleotide-binding</keyword>
<dbReference type="SUPFAM" id="SSF47384">
    <property type="entry name" value="Homodimeric domain of signal transducing histidine kinase"/>
    <property type="match status" value="1"/>
</dbReference>
<dbReference type="EC" id="2.7.13.3" evidence="3"/>
<dbReference type="PANTHER" id="PTHR45528:SF1">
    <property type="entry name" value="SENSOR HISTIDINE KINASE CPXA"/>
    <property type="match status" value="1"/>
</dbReference>
<evidence type="ECO:0000256" key="3">
    <source>
        <dbReference type="ARBA" id="ARBA00012438"/>
    </source>
</evidence>
<keyword evidence="12" id="KW-0902">Two-component regulatory system</keyword>
<evidence type="ECO:0000256" key="10">
    <source>
        <dbReference type="ARBA" id="ARBA00022840"/>
    </source>
</evidence>
<dbReference type="Pfam" id="PF00512">
    <property type="entry name" value="HisKA"/>
    <property type="match status" value="1"/>
</dbReference>
<dbReference type="PANTHER" id="PTHR45528">
    <property type="entry name" value="SENSOR HISTIDINE KINASE CPXA"/>
    <property type="match status" value="1"/>
</dbReference>
<evidence type="ECO:0000256" key="14">
    <source>
        <dbReference type="SAM" id="Phobius"/>
    </source>
</evidence>
<feature type="transmembrane region" description="Helical" evidence="14">
    <location>
        <begin position="374"/>
        <end position="396"/>
    </location>
</feature>
<evidence type="ECO:0000256" key="9">
    <source>
        <dbReference type="ARBA" id="ARBA00022777"/>
    </source>
</evidence>
<dbReference type="InterPro" id="IPR036097">
    <property type="entry name" value="HisK_dim/P_sf"/>
</dbReference>
<evidence type="ECO:0000259" key="15">
    <source>
        <dbReference type="PROSITE" id="PS50109"/>
    </source>
</evidence>
<evidence type="ECO:0000313" key="17">
    <source>
        <dbReference type="Proteomes" id="UP001169242"/>
    </source>
</evidence>
<dbReference type="InterPro" id="IPR005467">
    <property type="entry name" value="His_kinase_dom"/>
</dbReference>
<keyword evidence="4" id="KW-1003">Cell membrane</keyword>
<gene>
    <name evidence="16" type="ORF">PBV87_16045</name>
</gene>
<dbReference type="CDD" id="cd00082">
    <property type="entry name" value="HisKA"/>
    <property type="match status" value="1"/>
</dbReference>
<evidence type="ECO:0000256" key="13">
    <source>
        <dbReference type="ARBA" id="ARBA00023136"/>
    </source>
</evidence>
<dbReference type="PROSITE" id="PS50109">
    <property type="entry name" value="HIS_KIN"/>
    <property type="match status" value="1"/>
</dbReference>
<keyword evidence="7 14" id="KW-0812">Transmembrane</keyword>
<accession>A0AA42DPP3</accession>
<dbReference type="Proteomes" id="UP001169242">
    <property type="component" value="Unassembled WGS sequence"/>
</dbReference>
<feature type="transmembrane region" description="Helical" evidence="14">
    <location>
        <begin position="235"/>
        <end position="258"/>
    </location>
</feature>
<dbReference type="InterPro" id="IPR050398">
    <property type="entry name" value="HssS/ArlS-like"/>
</dbReference>
<dbReference type="SMART" id="SM00387">
    <property type="entry name" value="HATPase_c"/>
    <property type="match status" value="1"/>
</dbReference>
<comment type="subcellular location">
    <subcellularLocation>
        <location evidence="2">Cell membrane</location>
        <topology evidence="2">Multi-pass membrane protein</topology>
    </subcellularLocation>
</comment>
<dbReference type="GO" id="GO:0005886">
    <property type="term" value="C:plasma membrane"/>
    <property type="evidence" value="ECO:0007669"/>
    <property type="project" value="UniProtKB-SubCell"/>
</dbReference>
<dbReference type="RefSeq" id="WP_271012933.1">
    <property type="nucleotide sequence ID" value="NZ_JAQIFT010000058.1"/>
</dbReference>
<feature type="transmembrane region" description="Helical" evidence="14">
    <location>
        <begin position="279"/>
        <end position="299"/>
    </location>
</feature>
<dbReference type="Gene3D" id="1.10.287.130">
    <property type="match status" value="1"/>
</dbReference>
<dbReference type="GO" id="GO:0005524">
    <property type="term" value="F:ATP binding"/>
    <property type="evidence" value="ECO:0007669"/>
    <property type="project" value="UniProtKB-KW"/>
</dbReference>
<comment type="caution">
    <text evidence="16">The sequence shown here is derived from an EMBL/GenBank/DDBJ whole genome shotgun (WGS) entry which is preliminary data.</text>
</comment>
<feature type="transmembrane region" description="Helical" evidence="14">
    <location>
        <begin position="12"/>
        <end position="33"/>
    </location>
</feature>
<evidence type="ECO:0000256" key="6">
    <source>
        <dbReference type="ARBA" id="ARBA00022679"/>
    </source>
</evidence>
<evidence type="ECO:0000313" key="16">
    <source>
        <dbReference type="EMBL" id="MDA3732989.1"/>
    </source>
</evidence>
<dbReference type="Gene3D" id="3.30.565.10">
    <property type="entry name" value="Histidine kinase-like ATPase, C-terminal domain"/>
    <property type="match status" value="1"/>
</dbReference>
<protein>
    <recommendedName>
        <fullName evidence="3">histidine kinase</fullName>
        <ecNumber evidence="3">2.7.13.3</ecNumber>
    </recommendedName>
</protein>
<sequence length="709" mass="79878">MRNIGYSKLVKLLLYISMVAFSIGGIYSLYGLAGMPREKNYYSSYGYEYELITKAGYVRDWIVRYADEKILEKDGVSSADIKRYRTADTSVTSDEQAIAGILSDRHDYYEFIQDQLVRDNVNVEYIGIDKGTGKVITNSPLYKGSNLDAVLDDFLKSPTLITGDGEKIKRSFQEERTWNYIDGVGTFHSNYYNGSGVANKENYAIYVRTKENLQPGDSFYERAMNFEKATANKDMIYVFGALSFVLGLLDLIGWIKVIGQKEPDGEVSLNFFDKIPFEIQAIGFGFIMLIWASFSFFWINDIMVSRGWVPYTLGSIFGSEEFVLMVLIASGVAITLVVLSSFVRHFKNKSMSRYILVWRLGKWAKEDLLNEKTLPLAAALVIIGYVVINLGLIYMICNVWGLFNLLMWLMFFSFNGLMLLLMIKITMDYVRLSRGIETLAKGNLNSQVKLSLSLPVMNRTANQINHIGGGLEAAVEQSLKSERLKTELITNVSHDLKTPLTSIISYIDLLKEEPIENKTVTEYIEILDERSHRLKQLVEDLVEASKAATGNVKAELMPTRLDQLVIQAVGEYTDRLEASELEVVFNQTEEVEVLADGRHMWRIIENLLSNACKYAMPNTRVYVDVVRKEGKGCLILKNISKEPLAIEPSELTERFVRGESSRSSEGSGLGLAIATSLAQVQGGTLKLEIDGDLFKAIVEMPQVAQRPVE</sequence>
<dbReference type="AlphaFoldDB" id="A0AA42DPP3"/>
<dbReference type="Pfam" id="PF02518">
    <property type="entry name" value="HATPase_c"/>
    <property type="match status" value="1"/>
</dbReference>
<comment type="catalytic activity">
    <reaction evidence="1">
        <text>ATP + protein L-histidine = ADP + protein N-phospho-L-histidine.</text>
        <dbReference type="EC" id="2.7.13.3"/>
    </reaction>
</comment>
<evidence type="ECO:0000256" key="1">
    <source>
        <dbReference type="ARBA" id="ARBA00000085"/>
    </source>
</evidence>